<dbReference type="Proteomes" id="UP000580517">
    <property type="component" value="Unassembled WGS sequence"/>
</dbReference>
<feature type="domain" description="AB hydrolase-1" evidence="1">
    <location>
        <begin position="28"/>
        <end position="259"/>
    </location>
</feature>
<dbReference type="GO" id="GO:0016020">
    <property type="term" value="C:membrane"/>
    <property type="evidence" value="ECO:0007669"/>
    <property type="project" value="TreeGrafter"/>
</dbReference>
<protein>
    <submittedName>
        <fullName evidence="2">Alpha/beta hydrolase</fullName>
    </submittedName>
</protein>
<dbReference type="OrthoDB" id="6117067at2"/>
<dbReference type="InterPro" id="IPR050266">
    <property type="entry name" value="AB_hydrolase_sf"/>
</dbReference>
<sequence>MPFPPEDHVWPQEGGGQHYAESGQGEILLLIHGSLCDYRYWRWQYPALGERYHVLAPSLRGYWPHAQAHPDPAFSIARHAQDMVALIRQMAPGGSVHVLGHSRGAQVALELAFQAPDLVRSLALADPGFRLTGETQRVSLHSDVAEWLERGEVESALSNFVDAVNGAGTWRQMTSWFKSMARDNGPTLLSQAQEAHPAVNPQSVAALPCPLLLIGGEQSPSRYRSRIDALQQACPAAQRETIPMAAHGMNLANPRAFNKTVLEFLSSVPAMRTDALI</sequence>
<evidence type="ECO:0000313" key="3">
    <source>
        <dbReference type="Proteomes" id="UP000580517"/>
    </source>
</evidence>
<keyword evidence="2" id="KW-0378">Hydrolase</keyword>
<dbReference type="Gene3D" id="3.40.50.1820">
    <property type="entry name" value="alpha/beta hydrolase"/>
    <property type="match status" value="1"/>
</dbReference>
<name>A0A853FID4_9BURK</name>
<dbReference type="GO" id="GO:0016787">
    <property type="term" value="F:hydrolase activity"/>
    <property type="evidence" value="ECO:0007669"/>
    <property type="project" value="UniProtKB-KW"/>
</dbReference>
<organism evidence="2 3">
    <name type="scientific">Allopusillimonas soli</name>
    <dbReference type="NCBI Taxonomy" id="659016"/>
    <lineage>
        <taxon>Bacteria</taxon>
        <taxon>Pseudomonadati</taxon>
        <taxon>Pseudomonadota</taxon>
        <taxon>Betaproteobacteria</taxon>
        <taxon>Burkholderiales</taxon>
        <taxon>Alcaligenaceae</taxon>
        <taxon>Allopusillimonas</taxon>
    </lineage>
</organism>
<comment type="caution">
    <text evidence="2">The sequence shown here is derived from an EMBL/GenBank/DDBJ whole genome shotgun (WGS) entry which is preliminary data.</text>
</comment>
<dbReference type="AlphaFoldDB" id="A0A853FID4"/>
<dbReference type="SUPFAM" id="SSF53474">
    <property type="entry name" value="alpha/beta-Hydrolases"/>
    <property type="match status" value="1"/>
</dbReference>
<evidence type="ECO:0000313" key="2">
    <source>
        <dbReference type="EMBL" id="NYT37736.1"/>
    </source>
</evidence>
<keyword evidence="3" id="KW-1185">Reference proteome</keyword>
<dbReference type="InterPro" id="IPR000073">
    <property type="entry name" value="AB_hydrolase_1"/>
</dbReference>
<accession>A0A853FID4</accession>
<dbReference type="PANTHER" id="PTHR43798:SF33">
    <property type="entry name" value="HYDROLASE, PUTATIVE (AFU_ORTHOLOGUE AFUA_2G14860)-RELATED"/>
    <property type="match status" value="1"/>
</dbReference>
<gene>
    <name evidence="2" type="ORF">H0A68_12690</name>
</gene>
<dbReference type="PANTHER" id="PTHR43798">
    <property type="entry name" value="MONOACYLGLYCEROL LIPASE"/>
    <property type="match status" value="1"/>
</dbReference>
<dbReference type="EMBL" id="JACCEW010000003">
    <property type="protein sequence ID" value="NYT37736.1"/>
    <property type="molecule type" value="Genomic_DNA"/>
</dbReference>
<dbReference type="InterPro" id="IPR029058">
    <property type="entry name" value="AB_hydrolase_fold"/>
</dbReference>
<evidence type="ECO:0000259" key="1">
    <source>
        <dbReference type="Pfam" id="PF12697"/>
    </source>
</evidence>
<proteinExistence type="predicted"/>
<reference evidence="2 3" key="1">
    <citation type="submission" date="2020-07" db="EMBL/GenBank/DDBJ databases">
        <title>Taxonomic revisions and descriptions of new bacterial species based on genomic comparisons in the high-G+C-content subgroup of the family Alcaligenaceae.</title>
        <authorList>
            <person name="Szabo A."/>
            <person name="Felfoldi T."/>
        </authorList>
    </citation>
    <scope>NUCLEOTIDE SEQUENCE [LARGE SCALE GENOMIC DNA]</scope>
    <source>
        <strain evidence="2 3">DSM 25264</strain>
    </source>
</reference>
<dbReference type="Pfam" id="PF12697">
    <property type="entry name" value="Abhydrolase_6"/>
    <property type="match status" value="1"/>
</dbReference>
<dbReference type="RefSeq" id="WP_129969159.1">
    <property type="nucleotide sequence ID" value="NZ_JACCEW010000003.1"/>
</dbReference>